<reference evidence="5" key="1">
    <citation type="submission" date="2023-03" db="EMBL/GenBank/DDBJ databases">
        <authorList>
            <person name="Julca I."/>
        </authorList>
    </citation>
    <scope>NUCLEOTIDE SEQUENCE</scope>
</reference>
<evidence type="ECO:0000256" key="3">
    <source>
        <dbReference type="ARBA" id="ARBA00022840"/>
    </source>
</evidence>
<evidence type="ECO:0000313" key="5">
    <source>
        <dbReference type="EMBL" id="CAI9112963.1"/>
    </source>
</evidence>
<dbReference type="Gene3D" id="3.80.10.10">
    <property type="entry name" value="Ribonuclease Inhibitor"/>
    <property type="match status" value="1"/>
</dbReference>
<proteinExistence type="predicted"/>
<dbReference type="AlphaFoldDB" id="A0AAV1E202"/>
<dbReference type="InterPro" id="IPR036388">
    <property type="entry name" value="WH-like_DNA-bd_sf"/>
</dbReference>
<organism evidence="5 6">
    <name type="scientific">Oldenlandia corymbosa var. corymbosa</name>
    <dbReference type="NCBI Taxonomy" id="529605"/>
    <lineage>
        <taxon>Eukaryota</taxon>
        <taxon>Viridiplantae</taxon>
        <taxon>Streptophyta</taxon>
        <taxon>Embryophyta</taxon>
        <taxon>Tracheophyta</taxon>
        <taxon>Spermatophyta</taxon>
        <taxon>Magnoliopsida</taxon>
        <taxon>eudicotyledons</taxon>
        <taxon>Gunneridae</taxon>
        <taxon>Pentapetalae</taxon>
        <taxon>asterids</taxon>
        <taxon>lamiids</taxon>
        <taxon>Gentianales</taxon>
        <taxon>Rubiaceae</taxon>
        <taxon>Rubioideae</taxon>
        <taxon>Spermacoceae</taxon>
        <taxon>Hedyotis-Oldenlandia complex</taxon>
        <taxon>Oldenlandia</taxon>
    </lineage>
</organism>
<dbReference type="InterPro" id="IPR044974">
    <property type="entry name" value="Disease_R_plants"/>
</dbReference>
<protein>
    <submittedName>
        <fullName evidence="5">OLC1v1013478C1</fullName>
    </submittedName>
</protein>
<dbReference type="EMBL" id="OX459124">
    <property type="protein sequence ID" value="CAI9112963.1"/>
    <property type="molecule type" value="Genomic_DNA"/>
</dbReference>
<name>A0AAV1E202_OLDCO</name>
<sequence>MSFVFCDVSRRSKGLSQERLLSLWMAEGFVRKVDMKRLSDVAGDYLTDLIRRSLLMVAKQTSMGRVKRCRIHDLLYEFCSQKAKEEHFFHFLGGGGYNELSAFNEPWFFACKLLRVLDLEQIHLDDGIPSEIGQLLRLVYLTIGGYVWEIPASIGNLSRLETLIIYVDEGFNLPLPDSFWNLQRIKHFFLSSKAFTCDMGFRLPVTNLGNSSDLYGLDSIFGVAIPHDALERVLEKFPNTITFVGSIGEREYYYKGETPSVHAFVTRPPELQADFRKCLWPPKYKPA</sequence>
<evidence type="ECO:0000256" key="1">
    <source>
        <dbReference type="ARBA" id="ARBA00022741"/>
    </source>
</evidence>
<dbReference type="PANTHER" id="PTHR23155:SF1228">
    <property type="entry name" value="NB-ARC DOMAIN CONTAINING PROTEIN, EXPRESSED"/>
    <property type="match status" value="1"/>
</dbReference>
<keyword evidence="6" id="KW-1185">Reference proteome</keyword>
<keyword evidence="3" id="KW-0067">ATP-binding</keyword>
<keyword evidence="2" id="KW-0611">Plant defense</keyword>
<dbReference type="Proteomes" id="UP001161247">
    <property type="component" value="Chromosome 7"/>
</dbReference>
<evidence type="ECO:0000259" key="4">
    <source>
        <dbReference type="Pfam" id="PF23559"/>
    </source>
</evidence>
<accession>A0AAV1E202</accession>
<dbReference type="Pfam" id="PF23559">
    <property type="entry name" value="WHD_DRP"/>
    <property type="match status" value="1"/>
</dbReference>
<dbReference type="SUPFAM" id="SSF52047">
    <property type="entry name" value="RNI-like"/>
    <property type="match status" value="1"/>
</dbReference>
<dbReference type="InterPro" id="IPR032675">
    <property type="entry name" value="LRR_dom_sf"/>
</dbReference>
<dbReference type="PANTHER" id="PTHR23155">
    <property type="entry name" value="DISEASE RESISTANCE PROTEIN RP"/>
    <property type="match status" value="1"/>
</dbReference>
<gene>
    <name evidence="5" type="ORF">OLC1_LOCUS20056</name>
</gene>
<keyword evidence="1" id="KW-0547">Nucleotide-binding</keyword>
<dbReference type="Gene3D" id="1.10.10.10">
    <property type="entry name" value="Winged helix-like DNA-binding domain superfamily/Winged helix DNA-binding domain"/>
    <property type="match status" value="1"/>
</dbReference>
<evidence type="ECO:0000256" key="2">
    <source>
        <dbReference type="ARBA" id="ARBA00022821"/>
    </source>
</evidence>
<dbReference type="GO" id="GO:0098542">
    <property type="term" value="P:defense response to other organism"/>
    <property type="evidence" value="ECO:0007669"/>
    <property type="project" value="TreeGrafter"/>
</dbReference>
<feature type="domain" description="Disease resistance protein winged helix" evidence="4">
    <location>
        <begin position="16"/>
        <end position="78"/>
    </location>
</feature>
<dbReference type="InterPro" id="IPR058922">
    <property type="entry name" value="WHD_DRP"/>
</dbReference>
<evidence type="ECO:0000313" key="6">
    <source>
        <dbReference type="Proteomes" id="UP001161247"/>
    </source>
</evidence>